<feature type="domain" description="NAD(P)-binding" evidence="1">
    <location>
        <begin position="7"/>
        <end position="189"/>
    </location>
</feature>
<keyword evidence="3" id="KW-1185">Reference proteome</keyword>
<accession>A0ABW4KHU5</accession>
<dbReference type="Pfam" id="PF13460">
    <property type="entry name" value="NAD_binding_10"/>
    <property type="match status" value="1"/>
</dbReference>
<dbReference type="SUPFAM" id="SSF51735">
    <property type="entry name" value="NAD(P)-binding Rossmann-fold domains"/>
    <property type="match status" value="1"/>
</dbReference>
<evidence type="ECO:0000313" key="2">
    <source>
        <dbReference type="EMBL" id="MFD1706906.1"/>
    </source>
</evidence>
<name>A0ABW4KHU5_9BACI</name>
<reference evidence="3" key="1">
    <citation type="journal article" date="2019" name="Int. J. Syst. Evol. Microbiol.">
        <title>The Global Catalogue of Microorganisms (GCM) 10K type strain sequencing project: providing services to taxonomists for standard genome sequencing and annotation.</title>
        <authorList>
            <consortium name="The Broad Institute Genomics Platform"/>
            <consortium name="The Broad Institute Genome Sequencing Center for Infectious Disease"/>
            <person name="Wu L."/>
            <person name="Ma J."/>
        </authorList>
    </citation>
    <scope>NUCLEOTIDE SEQUENCE [LARGE SCALE GENOMIC DNA]</scope>
    <source>
        <strain evidence="3">CGMCC 1.12295</strain>
    </source>
</reference>
<evidence type="ECO:0000259" key="1">
    <source>
        <dbReference type="Pfam" id="PF13460"/>
    </source>
</evidence>
<dbReference type="InterPro" id="IPR016040">
    <property type="entry name" value="NAD(P)-bd_dom"/>
</dbReference>
<dbReference type="PANTHER" id="PTHR15020">
    <property type="entry name" value="FLAVIN REDUCTASE-RELATED"/>
    <property type="match status" value="1"/>
</dbReference>
<sequence>MNVLIAGACEQTGRCLADFLVKRTDHKAFAIVRQEELQQALEHMDREHIVTMPENHEELDALTAGMDAFVYAGGCDVKTNDPRMNHSTLEDTKSLIQAAVYNQAGRFILLSAMGADDPQGANEDYLLKKREAEDFLKNSGLDYTVIRAGELTRREPSGKVTIDKDIHWIKDPTVSCADVAKVIAVSLDSEKMINQTLDLVSGDTPIEEAVENM</sequence>
<proteinExistence type="predicted"/>
<evidence type="ECO:0000313" key="3">
    <source>
        <dbReference type="Proteomes" id="UP001597301"/>
    </source>
</evidence>
<dbReference type="EMBL" id="JBHUEO010000022">
    <property type="protein sequence ID" value="MFD1706906.1"/>
    <property type="molecule type" value="Genomic_DNA"/>
</dbReference>
<dbReference type="Proteomes" id="UP001597301">
    <property type="component" value="Unassembled WGS sequence"/>
</dbReference>
<dbReference type="InterPro" id="IPR036291">
    <property type="entry name" value="NAD(P)-bd_dom_sf"/>
</dbReference>
<dbReference type="PANTHER" id="PTHR15020:SF50">
    <property type="entry name" value="UPF0659 PROTEIN YMR090W"/>
    <property type="match status" value="1"/>
</dbReference>
<dbReference type="RefSeq" id="WP_380773621.1">
    <property type="nucleotide sequence ID" value="NZ_JBHUEO010000022.1"/>
</dbReference>
<organism evidence="2 3">
    <name type="scientific">Siminovitchia sediminis</name>
    <dbReference type="NCBI Taxonomy" id="1274353"/>
    <lineage>
        <taxon>Bacteria</taxon>
        <taxon>Bacillati</taxon>
        <taxon>Bacillota</taxon>
        <taxon>Bacilli</taxon>
        <taxon>Bacillales</taxon>
        <taxon>Bacillaceae</taxon>
        <taxon>Siminovitchia</taxon>
    </lineage>
</organism>
<gene>
    <name evidence="2" type="ORF">ACFSCZ_09205</name>
</gene>
<protein>
    <submittedName>
        <fullName evidence="2">NAD(P)H-binding protein</fullName>
    </submittedName>
</protein>
<comment type="caution">
    <text evidence="2">The sequence shown here is derived from an EMBL/GenBank/DDBJ whole genome shotgun (WGS) entry which is preliminary data.</text>
</comment>
<dbReference type="Gene3D" id="3.40.50.720">
    <property type="entry name" value="NAD(P)-binding Rossmann-like Domain"/>
    <property type="match status" value="1"/>
</dbReference>